<dbReference type="GO" id="GO:0051649">
    <property type="term" value="P:establishment of localization in cell"/>
    <property type="evidence" value="ECO:0007669"/>
    <property type="project" value="UniProtKB-ARBA"/>
</dbReference>
<dbReference type="PANTHER" id="PTHR46090">
    <property type="entry name" value="ADP-RIBOSYLATION FACTOR-LIKE PROTEIN 13B"/>
    <property type="match status" value="1"/>
</dbReference>
<accession>A0AAV8YR90</accession>
<dbReference type="NCBIfam" id="TIGR00231">
    <property type="entry name" value="small_GTP"/>
    <property type="match status" value="1"/>
</dbReference>
<dbReference type="AlphaFoldDB" id="A0AAV8YR90"/>
<dbReference type="SMART" id="SM00178">
    <property type="entry name" value="SAR"/>
    <property type="match status" value="1"/>
</dbReference>
<dbReference type="GO" id="GO:0097500">
    <property type="term" value="P:receptor localization to non-motile cilium"/>
    <property type="evidence" value="ECO:0007669"/>
    <property type="project" value="TreeGrafter"/>
</dbReference>
<organism evidence="6 7">
    <name type="scientific">Aromia moschata</name>
    <dbReference type="NCBI Taxonomy" id="1265417"/>
    <lineage>
        <taxon>Eukaryota</taxon>
        <taxon>Metazoa</taxon>
        <taxon>Ecdysozoa</taxon>
        <taxon>Arthropoda</taxon>
        <taxon>Hexapoda</taxon>
        <taxon>Insecta</taxon>
        <taxon>Pterygota</taxon>
        <taxon>Neoptera</taxon>
        <taxon>Endopterygota</taxon>
        <taxon>Coleoptera</taxon>
        <taxon>Polyphaga</taxon>
        <taxon>Cucujiformia</taxon>
        <taxon>Chrysomeloidea</taxon>
        <taxon>Cerambycidae</taxon>
        <taxon>Cerambycinae</taxon>
        <taxon>Callichromatini</taxon>
        <taxon>Aromia</taxon>
    </lineage>
</organism>
<dbReference type="GO" id="GO:0003924">
    <property type="term" value="F:GTPase activity"/>
    <property type="evidence" value="ECO:0007669"/>
    <property type="project" value="InterPro"/>
</dbReference>
<evidence type="ECO:0008006" key="8">
    <source>
        <dbReference type="Google" id="ProtNLM"/>
    </source>
</evidence>
<dbReference type="GO" id="GO:1905515">
    <property type="term" value="P:non-motile cilium assembly"/>
    <property type="evidence" value="ECO:0007669"/>
    <property type="project" value="TreeGrafter"/>
</dbReference>
<dbReference type="Pfam" id="PF00025">
    <property type="entry name" value="Arf"/>
    <property type="match status" value="1"/>
</dbReference>
<dbReference type="SUPFAM" id="SSF52540">
    <property type="entry name" value="P-loop containing nucleoside triphosphate hydrolases"/>
    <property type="match status" value="1"/>
</dbReference>
<dbReference type="InterPro" id="IPR051995">
    <property type="entry name" value="Ciliary_GTPase"/>
</dbReference>
<dbReference type="GO" id="GO:0046872">
    <property type="term" value="F:metal ion binding"/>
    <property type="evidence" value="ECO:0007669"/>
    <property type="project" value="UniProtKB-KW"/>
</dbReference>
<dbReference type="PROSITE" id="PS51417">
    <property type="entry name" value="ARF"/>
    <property type="match status" value="1"/>
</dbReference>
<dbReference type="EMBL" id="JAPWTK010000051">
    <property type="protein sequence ID" value="KAJ8954069.1"/>
    <property type="molecule type" value="Genomic_DNA"/>
</dbReference>
<dbReference type="InterPro" id="IPR006689">
    <property type="entry name" value="Small_GTPase_ARF/SAR"/>
</dbReference>
<proteinExistence type="predicted"/>
<feature type="coiled-coil region" evidence="5">
    <location>
        <begin position="184"/>
        <end position="219"/>
    </location>
</feature>
<reference evidence="6" key="1">
    <citation type="journal article" date="2023" name="Insect Mol. Biol.">
        <title>Genome sequencing provides insights into the evolution of gene families encoding plant cell wall-degrading enzymes in longhorned beetles.</title>
        <authorList>
            <person name="Shin N.R."/>
            <person name="Okamura Y."/>
            <person name="Kirsch R."/>
            <person name="Pauchet Y."/>
        </authorList>
    </citation>
    <scope>NUCLEOTIDE SEQUENCE</scope>
    <source>
        <strain evidence="6">AMC_N1</strain>
    </source>
</reference>
<dbReference type="GO" id="GO:0048731">
    <property type="term" value="P:system development"/>
    <property type="evidence" value="ECO:0007669"/>
    <property type="project" value="UniProtKB-ARBA"/>
</dbReference>
<evidence type="ECO:0000256" key="2">
    <source>
        <dbReference type="ARBA" id="ARBA00023134"/>
    </source>
</evidence>
<feature type="binding site" evidence="4">
    <location>
        <position position="28"/>
    </location>
    <ligand>
        <name>Mg(2+)</name>
        <dbReference type="ChEBI" id="CHEBI:18420"/>
    </ligand>
</feature>
<feature type="binding site" evidence="3">
    <location>
        <position position="67"/>
    </location>
    <ligand>
        <name>GTP</name>
        <dbReference type="ChEBI" id="CHEBI:37565"/>
    </ligand>
</feature>
<evidence type="ECO:0000313" key="7">
    <source>
        <dbReference type="Proteomes" id="UP001162162"/>
    </source>
</evidence>
<dbReference type="InterPro" id="IPR027417">
    <property type="entry name" value="P-loop_NTPase"/>
</dbReference>
<protein>
    <recommendedName>
        <fullName evidence="8">ADP-ribosylation factor-like protein 13B</fullName>
    </recommendedName>
</protein>
<evidence type="ECO:0000256" key="5">
    <source>
        <dbReference type="SAM" id="Coils"/>
    </source>
</evidence>
<dbReference type="GO" id="GO:0097730">
    <property type="term" value="C:non-motile cilium"/>
    <property type="evidence" value="ECO:0007669"/>
    <property type="project" value="TreeGrafter"/>
</dbReference>
<evidence type="ECO:0000256" key="3">
    <source>
        <dbReference type="PIRSR" id="PIRSR606689-1"/>
    </source>
</evidence>
<dbReference type="GO" id="GO:0016192">
    <property type="term" value="P:vesicle-mediated transport"/>
    <property type="evidence" value="ECO:0007669"/>
    <property type="project" value="UniProtKB-ARBA"/>
</dbReference>
<dbReference type="FunFam" id="3.40.50.300:FF:000415">
    <property type="entry name" value="ADP-ribosylation factor-like GTPase 13B"/>
    <property type="match status" value="1"/>
</dbReference>
<dbReference type="InterPro" id="IPR005225">
    <property type="entry name" value="Small_GTP-bd"/>
</dbReference>
<name>A0AAV8YR90_9CUCU</name>
<feature type="binding site" evidence="3">
    <location>
        <begin position="21"/>
        <end position="28"/>
    </location>
    <ligand>
        <name>GTP</name>
        <dbReference type="ChEBI" id="CHEBI:37565"/>
    </ligand>
</feature>
<keyword evidence="7" id="KW-1185">Reference proteome</keyword>
<keyword evidence="2 3" id="KW-0342">GTP-binding</keyword>
<sequence>MGNNCCSKRRLRGKIVLLLVGLDNAGKTKTAKTLTGDRLTSPVPTVGFSVFNLKYLSYDVKVFDLGGGPNIRGIWNKYFVDAHGVIFVVDSSDYSRFDEVKLVLEELLYDETIAGKPLLVLANKQDHENALDEIDVIEYLNIEHLVNTCKCPTLVQSCSASEKDSDKLDPGIQKGYEWLISNIVRDYEGLNRRVEDDVKRQEKQEREEMLRKIKRIKDLQKGENKNDDEIESYSDYARKLNGDANHTENLVTNLAAENTGELSDDSTSFPPVYHTASDDSALNERPKSAVQIVKHQLQLSGSFRKTPLRSRLNKTAPIDANGVKLPRSAKERRTDFSKERRNLKSADDCLFTITNKVPYHVDRVGPSGDSLRKNVFQLSSFEKLNRLPPLNVARNKVPWIHKTIHGDNENAISVVDVD</sequence>
<dbReference type="Gene3D" id="3.40.50.300">
    <property type="entry name" value="P-loop containing nucleotide triphosphate hydrolases"/>
    <property type="match status" value="1"/>
</dbReference>
<dbReference type="GO" id="GO:0005525">
    <property type="term" value="F:GTP binding"/>
    <property type="evidence" value="ECO:0007669"/>
    <property type="project" value="UniProtKB-KW"/>
</dbReference>
<keyword evidence="5" id="KW-0175">Coiled coil</keyword>
<evidence type="ECO:0000256" key="4">
    <source>
        <dbReference type="PIRSR" id="PIRSR606689-2"/>
    </source>
</evidence>
<keyword evidence="4" id="KW-0479">Metal-binding</keyword>
<keyword evidence="4" id="KW-0460">Magnesium</keyword>
<dbReference type="SMART" id="SM00177">
    <property type="entry name" value="ARF"/>
    <property type="match status" value="1"/>
</dbReference>
<feature type="binding site" evidence="3">
    <location>
        <begin position="123"/>
        <end position="126"/>
    </location>
    <ligand>
        <name>GTP</name>
        <dbReference type="ChEBI" id="CHEBI:37565"/>
    </ligand>
</feature>
<keyword evidence="1 3" id="KW-0547">Nucleotide-binding</keyword>
<gene>
    <name evidence="6" type="ORF">NQ318_004374</name>
</gene>
<dbReference type="GO" id="GO:0060170">
    <property type="term" value="C:ciliary membrane"/>
    <property type="evidence" value="ECO:0007669"/>
    <property type="project" value="TreeGrafter"/>
</dbReference>
<evidence type="ECO:0000256" key="1">
    <source>
        <dbReference type="ARBA" id="ARBA00022741"/>
    </source>
</evidence>
<dbReference type="PANTHER" id="PTHR46090:SF2">
    <property type="entry name" value="ADP-RIBOSYLATION FACTOR-LIKE PROTEIN 13B"/>
    <property type="match status" value="1"/>
</dbReference>
<dbReference type="PRINTS" id="PR00328">
    <property type="entry name" value="SAR1GTPBP"/>
</dbReference>
<feature type="binding site" evidence="4">
    <location>
        <position position="45"/>
    </location>
    <ligand>
        <name>Mg(2+)</name>
        <dbReference type="ChEBI" id="CHEBI:18420"/>
    </ligand>
</feature>
<dbReference type="Proteomes" id="UP001162162">
    <property type="component" value="Unassembled WGS sequence"/>
</dbReference>
<evidence type="ECO:0000313" key="6">
    <source>
        <dbReference type="EMBL" id="KAJ8954069.1"/>
    </source>
</evidence>
<comment type="caution">
    <text evidence="6">The sequence shown here is derived from an EMBL/GenBank/DDBJ whole genome shotgun (WGS) entry which is preliminary data.</text>
</comment>